<dbReference type="eggNOG" id="KOG1823">
    <property type="taxonomic scope" value="Eukaryota"/>
</dbReference>
<dbReference type="Gramene" id="MELO3C019299.2.1">
    <property type="protein sequence ID" value="MELO3C019299.2.1"/>
    <property type="gene ID" value="MELO3C019299.2"/>
</dbReference>
<sequence>MAAKPVGSFSPGLTKVGLCFMAVCIAAYILGPPLYWHFTEGLAAFSSSSLSTCPPCFCDCSSLTDFAFTEELKNTTFRDCVKHDSGMNEETEKNFAELLSEELKLREAEALENHRRADISLLEAKKMTSQYQKEADKCNSGMETCEAARERAEATLASQKRLTTLWETRARQRGWRDDIVTSRGTVQTS</sequence>
<gene>
    <name evidence="4" type="primary">LOC103495987</name>
    <name evidence="2" type="synonym">103495987</name>
</gene>
<evidence type="ECO:0000313" key="4">
    <source>
        <dbReference type="RefSeq" id="XP_008455917.1"/>
    </source>
</evidence>
<name>A0A1S3C1Z9_CUCME</name>
<dbReference type="OrthoDB" id="1898954at2759"/>
<evidence type="ECO:0000313" key="3">
    <source>
        <dbReference type="Proteomes" id="UP001652600"/>
    </source>
</evidence>
<keyword evidence="1" id="KW-0812">Transmembrane</keyword>
<dbReference type="RefSeq" id="XP_008455917.1">
    <property type="nucleotide sequence ID" value="XM_008457695.2"/>
</dbReference>
<accession>A0A1S3C1Z9</accession>
<evidence type="ECO:0000256" key="1">
    <source>
        <dbReference type="SAM" id="Phobius"/>
    </source>
</evidence>
<dbReference type="EnsemblPlants" id="MELO3C019299.2.1">
    <property type="protein sequence ID" value="MELO3C019299.2.1"/>
    <property type="gene ID" value="MELO3C019299.2"/>
</dbReference>
<protein>
    <submittedName>
        <fullName evidence="4">Uncharacterized protein LOC103495987 isoform X1</fullName>
    </submittedName>
</protein>
<dbReference type="Pfam" id="PF06364">
    <property type="entry name" value="DUF1068"/>
    <property type="match status" value="1"/>
</dbReference>
<reference evidence="2" key="1">
    <citation type="submission" date="2023-03" db="UniProtKB">
        <authorList>
            <consortium name="EnsemblPlants"/>
        </authorList>
    </citation>
    <scope>IDENTIFICATION</scope>
</reference>
<organism evidence="3 4">
    <name type="scientific">Cucumis melo</name>
    <name type="common">Muskmelon</name>
    <dbReference type="NCBI Taxonomy" id="3656"/>
    <lineage>
        <taxon>Eukaryota</taxon>
        <taxon>Viridiplantae</taxon>
        <taxon>Streptophyta</taxon>
        <taxon>Embryophyta</taxon>
        <taxon>Tracheophyta</taxon>
        <taxon>Spermatophyta</taxon>
        <taxon>Magnoliopsida</taxon>
        <taxon>eudicotyledons</taxon>
        <taxon>Gunneridae</taxon>
        <taxon>Pentapetalae</taxon>
        <taxon>rosids</taxon>
        <taxon>fabids</taxon>
        <taxon>Cucurbitales</taxon>
        <taxon>Cucurbitaceae</taxon>
        <taxon>Benincaseae</taxon>
        <taxon>Cucumis</taxon>
    </lineage>
</organism>
<dbReference type="Proteomes" id="UP001652600">
    <property type="component" value="Chromosome 11"/>
</dbReference>
<reference evidence="4" key="2">
    <citation type="submission" date="2025-04" db="UniProtKB">
        <authorList>
            <consortium name="RefSeq"/>
        </authorList>
    </citation>
    <scope>IDENTIFICATION</scope>
</reference>
<feature type="transmembrane region" description="Helical" evidence="1">
    <location>
        <begin position="12"/>
        <end position="30"/>
    </location>
</feature>
<dbReference type="KEGG" id="cmo:103495987"/>
<evidence type="ECO:0000313" key="2">
    <source>
        <dbReference type="EnsemblPlants" id="MELO3C019299.2.1"/>
    </source>
</evidence>
<keyword evidence="1" id="KW-0472">Membrane</keyword>
<dbReference type="InParanoid" id="A0A1S3C1Z9"/>
<keyword evidence="1" id="KW-1133">Transmembrane helix</keyword>
<proteinExistence type="predicted"/>
<keyword evidence="3" id="KW-1185">Reference proteome</keyword>
<dbReference type="GeneID" id="103495987"/>
<dbReference type="SMR" id="A0A1S3C1Z9"/>
<dbReference type="PANTHER" id="PTHR32254:SF14">
    <property type="entry name" value="EXPRESSED PROTEIN"/>
    <property type="match status" value="1"/>
</dbReference>
<dbReference type="PANTHER" id="PTHR32254">
    <property type="entry name" value="EXPRESSED PROTEIN"/>
    <property type="match status" value="1"/>
</dbReference>
<dbReference type="AlphaFoldDB" id="A0A1S3C1Z9"/>
<dbReference type="InterPro" id="IPR010471">
    <property type="entry name" value="DUF1068"/>
</dbReference>